<comment type="caution">
    <text evidence="1">The sequence shown here is derived from an EMBL/GenBank/DDBJ whole genome shotgun (WGS) entry which is preliminary data.</text>
</comment>
<name>A0A8X6NQR9_NEPPI</name>
<gene>
    <name evidence="1" type="ORF">NPIL_289121</name>
</gene>
<sequence length="77" mass="8680">MTPPDKGFGWKQPVVGFGETPPEQRICGFERNQPSRLFVRSSLFSIRAISVAIYTGEGLNVQECNEIFDLSRRICVC</sequence>
<protein>
    <submittedName>
        <fullName evidence="1">Uncharacterized protein</fullName>
    </submittedName>
</protein>
<accession>A0A8X6NQR9</accession>
<dbReference type="AlphaFoldDB" id="A0A8X6NQR9"/>
<evidence type="ECO:0000313" key="1">
    <source>
        <dbReference type="EMBL" id="GFT29340.1"/>
    </source>
</evidence>
<proteinExistence type="predicted"/>
<organism evidence="1 2">
    <name type="scientific">Nephila pilipes</name>
    <name type="common">Giant wood spider</name>
    <name type="synonym">Nephila maculata</name>
    <dbReference type="NCBI Taxonomy" id="299642"/>
    <lineage>
        <taxon>Eukaryota</taxon>
        <taxon>Metazoa</taxon>
        <taxon>Ecdysozoa</taxon>
        <taxon>Arthropoda</taxon>
        <taxon>Chelicerata</taxon>
        <taxon>Arachnida</taxon>
        <taxon>Araneae</taxon>
        <taxon>Araneomorphae</taxon>
        <taxon>Entelegynae</taxon>
        <taxon>Araneoidea</taxon>
        <taxon>Nephilidae</taxon>
        <taxon>Nephila</taxon>
    </lineage>
</organism>
<dbReference type="Proteomes" id="UP000887013">
    <property type="component" value="Unassembled WGS sequence"/>
</dbReference>
<reference evidence="1" key="1">
    <citation type="submission" date="2020-08" db="EMBL/GenBank/DDBJ databases">
        <title>Multicomponent nature underlies the extraordinary mechanical properties of spider dragline silk.</title>
        <authorList>
            <person name="Kono N."/>
            <person name="Nakamura H."/>
            <person name="Mori M."/>
            <person name="Yoshida Y."/>
            <person name="Ohtoshi R."/>
            <person name="Malay A.D."/>
            <person name="Moran D.A.P."/>
            <person name="Tomita M."/>
            <person name="Numata K."/>
            <person name="Arakawa K."/>
        </authorList>
    </citation>
    <scope>NUCLEOTIDE SEQUENCE</scope>
</reference>
<dbReference type="EMBL" id="BMAW01107433">
    <property type="protein sequence ID" value="GFT29340.1"/>
    <property type="molecule type" value="Genomic_DNA"/>
</dbReference>
<keyword evidence="2" id="KW-1185">Reference proteome</keyword>
<evidence type="ECO:0000313" key="2">
    <source>
        <dbReference type="Proteomes" id="UP000887013"/>
    </source>
</evidence>